<evidence type="ECO:0000256" key="3">
    <source>
        <dbReference type="SAM" id="SignalP"/>
    </source>
</evidence>
<feature type="domain" description="Bacterial surface antigen (D15)" evidence="4">
    <location>
        <begin position="115"/>
        <end position="265"/>
    </location>
</feature>
<feature type="chain" id="PRO_5001862663" evidence="3">
    <location>
        <begin position="18"/>
        <end position="362"/>
    </location>
</feature>
<evidence type="ECO:0000313" key="6">
    <source>
        <dbReference type="Proteomes" id="UP000029228"/>
    </source>
</evidence>
<keyword evidence="6" id="KW-1185">Reference proteome</keyword>
<name>A0A090RSK9_9VIBR</name>
<keyword evidence="3" id="KW-0732">Signal</keyword>
<organism evidence="5 6">
    <name type="scientific">Vibrio maritimus</name>
    <dbReference type="NCBI Taxonomy" id="990268"/>
    <lineage>
        <taxon>Bacteria</taxon>
        <taxon>Pseudomonadati</taxon>
        <taxon>Pseudomonadota</taxon>
        <taxon>Gammaproteobacteria</taxon>
        <taxon>Vibrionales</taxon>
        <taxon>Vibrionaceae</taxon>
        <taxon>Vibrio</taxon>
    </lineage>
</organism>
<comment type="subcellular location">
    <subcellularLocation>
        <location evidence="1">Membrane</location>
    </subcellularLocation>
</comment>
<evidence type="ECO:0000259" key="4">
    <source>
        <dbReference type="Pfam" id="PF01103"/>
    </source>
</evidence>
<reference evidence="5 6" key="1">
    <citation type="submission" date="2014-09" db="EMBL/GenBank/DDBJ databases">
        <title>Vibrio maritimus JCM 19235. (C45) whole genome shotgun sequence.</title>
        <authorList>
            <person name="Sawabe T."/>
            <person name="Meirelles P."/>
            <person name="Nakanishi M."/>
            <person name="Sayaka M."/>
            <person name="Hattori M."/>
            <person name="Ohkuma M."/>
        </authorList>
    </citation>
    <scope>NUCLEOTIDE SEQUENCE [LARGE SCALE GENOMIC DNA]</scope>
    <source>
        <strain evidence="6">JCM19235</strain>
    </source>
</reference>
<evidence type="ECO:0000256" key="2">
    <source>
        <dbReference type="ARBA" id="ARBA00023136"/>
    </source>
</evidence>
<sequence>MKKLLLGAIMLSFGVAAKSPMTIDPVDGKPDASRFLLERATGFMPIPMLITDPAIGYGAGLGAIFFHETEEQKKIRRENPEKVTTIAPSISGVIGAGTNNGTGFGGAFHQGVWLDDKVRFEGGLFKANINVNFHGFDTPTRMNLKGNYAFSNIDFRLFDSNFFVGAGYHYFRGDVTFAGDAATRMTNKGARADLRLTYDSLNNQFAPTDGIKAKIIYSDYNKRWGGDFNHQRLNVDVRSYHEINNKWSLAWRVNTVNTAGDVPFYARPFVQMRGIAALRNQGDNVALGEVQVGYNINTRYQIIGFTGSGTAYDHGARKLDWNNTIGMGFRYTIARQLGIKAGVDVSRSETDTAIQIKFGTAF</sequence>
<dbReference type="AlphaFoldDB" id="A0A090RSK9"/>
<feature type="signal peptide" evidence="3">
    <location>
        <begin position="1"/>
        <end position="17"/>
    </location>
</feature>
<dbReference type="GO" id="GO:0019867">
    <property type="term" value="C:outer membrane"/>
    <property type="evidence" value="ECO:0007669"/>
    <property type="project" value="InterPro"/>
</dbReference>
<gene>
    <name evidence="5" type="ORF">JCM19235_6057</name>
</gene>
<dbReference type="Proteomes" id="UP000029228">
    <property type="component" value="Unassembled WGS sequence"/>
</dbReference>
<accession>A0A090RSK9</accession>
<dbReference type="EMBL" id="BBMR01000001">
    <property type="protein sequence ID" value="GAL17508.1"/>
    <property type="molecule type" value="Genomic_DNA"/>
</dbReference>
<proteinExistence type="predicted"/>
<dbReference type="InterPro" id="IPR000184">
    <property type="entry name" value="Bac_surfAg_D15"/>
</dbReference>
<keyword evidence="2" id="KW-0472">Membrane</keyword>
<dbReference type="STRING" id="990268.JCM19235_6057"/>
<evidence type="ECO:0000256" key="1">
    <source>
        <dbReference type="ARBA" id="ARBA00004370"/>
    </source>
</evidence>
<comment type="caution">
    <text evidence="5">The sequence shown here is derived from an EMBL/GenBank/DDBJ whole genome shotgun (WGS) entry which is preliminary data.</text>
</comment>
<dbReference type="Pfam" id="PF01103">
    <property type="entry name" value="Omp85"/>
    <property type="match status" value="1"/>
</dbReference>
<protein>
    <submittedName>
        <fullName evidence="5">Outer membrane protein</fullName>
    </submittedName>
</protein>
<evidence type="ECO:0000313" key="5">
    <source>
        <dbReference type="EMBL" id="GAL17508.1"/>
    </source>
</evidence>
<dbReference type="Gene3D" id="2.40.160.50">
    <property type="entry name" value="membrane protein fhac: a member of the omp85/tpsb transporter family"/>
    <property type="match status" value="1"/>
</dbReference>